<evidence type="ECO:0008006" key="3">
    <source>
        <dbReference type="Google" id="ProtNLM"/>
    </source>
</evidence>
<gene>
    <name evidence="1" type="ORF">C8N44_11443</name>
</gene>
<dbReference type="Gene3D" id="3.40.630.30">
    <property type="match status" value="1"/>
</dbReference>
<organism evidence="1 2">
    <name type="scientific">Allosediminivita pacifica</name>
    <dbReference type="NCBI Taxonomy" id="1267769"/>
    <lineage>
        <taxon>Bacteria</taxon>
        <taxon>Pseudomonadati</taxon>
        <taxon>Pseudomonadota</taxon>
        <taxon>Alphaproteobacteria</taxon>
        <taxon>Rhodobacterales</taxon>
        <taxon>Paracoccaceae</taxon>
        <taxon>Allosediminivita</taxon>
    </lineage>
</organism>
<dbReference type="RefSeq" id="WP_107976898.1">
    <property type="nucleotide sequence ID" value="NZ_BMEZ01000015.1"/>
</dbReference>
<reference evidence="1 2" key="1">
    <citation type="submission" date="2018-04" db="EMBL/GenBank/DDBJ databases">
        <title>Genomic Encyclopedia of Archaeal and Bacterial Type Strains, Phase II (KMG-II): from individual species to whole genera.</title>
        <authorList>
            <person name="Goeker M."/>
        </authorList>
    </citation>
    <scope>NUCLEOTIDE SEQUENCE [LARGE SCALE GENOMIC DNA]</scope>
    <source>
        <strain evidence="1 2">DSM 29329</strain>
    </source>
</reference>
<keyword evidence="2" id="KW-1185">Reference proteome</keyword>
<accession>A0A2T6ASV5</accession>
<dbReference type="AlphaFoldDB" id="A0A2T6ASV5"/>
<dbReference type="InterPro" id="IPR016181">
    <property type="entry name" value="Acyl_CoA_acyltransferase"/>
</dbReference>
<comment type="caution">
    <text evidence="1">The sequence shown here is derived from an EMBL/GenBank/DDBJ whole genome shotgun (WGS) entry which is preliminary data.</text>
</comment>
<sequence length="331" mass="35642">MTVSIRPANPDDIEAMTELMVGDARIRAGREPVLWKLKADPAGAVGAALRAAMEAEAPPFRQQWLLAENDGSVVGVVHSILLPVPPIYAGRFGPPGLIMEDSAVSDNAPEDTPQALLEAAERDLHEAGAEVLLASSVPGGDWERVHETAGYAPLTLYLARSSLRESEAPEGVRRATEADIPGIVARSAEHRDILHGLEDFWETHPDADARFGAWMKKSLTLADRDMFVAARGVEVDGYLVTQPATPLHFPYAHDIATTGFVDDFYHVALSDPGADPGIASAADGLFVRGETALNARGNAAMLIVCPAAWQSKRAMLERLGHGVVLVWRIRR</sequence>
<protein>
    <recommendedName>
        <fullName evidence="3">N-acetyltransferase domain-containing protein</fullName>
    </recommendedName>
</protein>
<proteinExistence type="predicted"/>
<evidence type="ECO:0000313" key="1">
    <source>
        <dbReference type="EMBL" id="PTX46901.1"/>
    </source>
</evidence>
<name>A0A2T6ASV5_9RHOB</name>
<dbReference type="Proteomes" id="UP000244069">
    <property type="component" value="Unassembled WGS sequence"/>
</dbReference>
<evidence type="ECO:0000313" key="2">
    <source>
        <dbReference type="Proteomes" id="UP000244069"/>
    </source>
</evidence>
<dbReference type="EMBL" id="QBKN01000014">
    <property type="protein sequence ID" value="PTX46901.1"/>
    <property type="molecule type" value="Genomic_DNA"/>
</dbReference>
<dbReference type="OrthoDB" id="7844820at2"/>
<dbReference type="SUPFAM" id="SSF55729">
    <property type="entry name" value="Acyl-CoA N-acyltransferases (Nat)"/>
    <property type="match status" value="1"/>
</dbReference>